<evidence type="ECO:0000313" key="5">
    <source>
        <dbReference type="EMBL" id="SHI31429.1"/>
    </source>
</evidence>
<protein>
    <submittedName>
        <fullName evidence="5">Transcriptional regulator, MarR family</fullName>
    </submittedName>
</protein>
<keyword evidence="1" id="KW-0805">Transcription regulation</keyword>
<evidence type="ECO:0000313" key="6">
    <source>
        <dbReference type="Proteomes" id="UP000183954"/>
    </source>
</evidence>
<dbReference type="RefSeq" id="WP_143187663.1">
    <property type="nucleotide sequence ID" value="NZ_FQXJ01000016.1"/>
</dbReference>
<dbReference type="SUPFAM" id="SSF46785">
    <property type="entry name" value="Winged helix' DNA-binding domain"/>
    <property type="match status" value="1"/>
</dbReference>
<dbReference type="PROSITE" id="PS50995">
    <property type="entry name" value="HTH_MARR_2"/>
    <property type="match status" value="1"/>
</dbReference>
<name>A0A1M6A4X0_9FIRM</name>
<dbReference type="InterPro" id="IPR036388">
    <property type="entry name" value="WH-like_DNA-bd_sf"/>
</dbReference>
<dbReference type="Proteomes" id="UP000183954">
    <property type="component" value="Unassembled WGS sequence"/>
</dbReference>
<dbReference type="AlphaFoldDB" id="A0A1M6A4X0"/>
<dbReference type="OrthoDB" id="1707673at2"/>
<dbReference type="Pfam" id="PF12802">
    <property type="entry name" value="MarR_2"/>
    <property type="match status" value="1"/>
</dbReference>
<feature type="domain" description="HTH marR-type" evidence="4">
    <location>
        <begin position="10"/>
        <end position="143"/>
    </location>
</feature>
<reference evidence="6" key="1">
    <citation type="submission" date="2016-11" db="EMBL/GenBank/DDBJ databases">
        <authorList>
            <person name="Varghese N."/>
            <person name="Submissions S."/>
        </authorList>
    </citation>
    <scope>NUCLEOTIDE SEQUENCE [LARGE SCALE GENOMIC DNA]</scope>
    <source>
        <strain evidence="6">DSM 15449</strain>
    </source>
</reference>
<dbReference type="PRINTS" id="PR00598">
    <property type="entry name" value="HTHMARR"/>
</dbReference>
<evidence type="ECO:0000259" key="4">
    <source>
        <dbReference type="PROSITE" id="PS50995"/>
    </source>
</evidence>
<organism evidence="5 6">
    <name type="scientific">Desulfosporosinus lacus DSM 15449</name>
    <dbReference type="NCBI Taxonomy" id="1121420"/>
    <lineage>
        <taxon>Bacteria</taxon>
        <taxon>Bacillati</taxon>
        <taxon>Bacillota</taxon>
        <taxon>Clostridia</taxon>
        <taxon>Eubacteriales</taxon>
        <taxon>Desulfitobacteriaceae</taxon>
        <taxon>Desulfosporosinus</taxon>
    </lineage>
</organism>
<dbReference type="STRING" id="1121420.SAMN02746098_03891"/>
<keyword evidence="3" id="KW-0804">Transcription</keyword>
<evidence type="ECO:0000256" key="3">
    <source>
        <dbReference type="ARBA" id="ARBA00023163"/>
    </source>
</evidence>
<accession>A0A1M6A4X0</accession>
<sequence>MNYSETRELHDLLFSFMDMFHEKFLYSFRKNNESKTGMKKNHAKIIMMLYRFKSLTSTEIARMLYMEKGSVTTLIDQLTESGFVVRCNVANDRRKSLVLLTDSGKAQMEIIIANHIQSMDELFHDVDSNEMEQFADNLKNVVKFMNKL</sequence>
<dbReference type="GO" id="GO:0003700">
    <property type="term" value="F:DNA-binding transcription factor activity"/>
    <property type="evidence" value="ECO:0007669"/>
    <property type="project" value="InterPro"/>
</dbReference>
<evidence type="ECO:0000256" key="2">
    <source>
        <dbReference type="ARBA" id="ARBA00023125"/>
    </source>
</evidence>
<proteinExistence type="predicted"/>
<gene>
    <name evidence="5" type="ORF">SAMN02746098_03891</name>
</gene>
<dbReference type="PANTHER" id="PTHR42756:SF1">
    <property type="entry name" value="TRANSCRIPTIONAL REPRESSOR OF EMRAB OPERON"/>
    <property type="match status" value="1"/>
</dbReference>
<dbReference type="EMBL" id="FQXJ01000016">
    <property type="protein sequence ID" value="SHI31429.1"/>
    <property type="molecule type" value="Genomic_DNA"/>
</dbReference>
<dbReference type="GO" id="GO:0003677">
    <property type="term" value="F:DNA binding"/>
    <property type="evidence" value="ECO:0007669"/>
    <property type="project" value="UniProtKB-KW"/>
</dbReference>
<dbReference type="InterPro" id="IPR000835">
    <property type="entry name" value="HTH_MarR-typ"/>
</dbReference>
<keyword evidence="2" id="KW-0238">DNA-binding</keyword>
<dbReference type="Gene3D" id="1.10.10.10">
    <property type="entry name" value="Winged helix-like DNA-binding domain superfamily/Winged helix DNA-binding domain"/>
    <property type="match status" value="1"/>
</dbReference>
<dbReference type="InterPro" id="IPR036390">
    <property type="entry name" value="WH_DNA-bd_sf"/>
</dbReference>
<evidence type="ECO:0000256" key="1">
    <source>
        <dbReference type="ARBA" id="ARBA00023015"/>
    </source>
</evidence>
<dbReference type="PANTHER" id="PTHR42756">
    <property type="entry name" value="TRANSCRIPTIONAL REGULATOR, MARR"/>
    <property type="match status" value="1"/>
</dbReference>
<keyword evidence="6" id="KW-1185">Reference proteome</keyword>
<dbReference type="SMART" id="SM00347">
    <property type="entry name" value="HTH_MARR"/>
    <property type="match status" value="1"/>
</dbReference>